<evidence type="ECO:0000313" key="1">
    <source>
        <dbReference type="EMBL" id="QHU14320.1"/>
    </source>
</evidence>
<protein>
    <submittedName>
        <fullName evidence="1">Uncharacterized protein</fullName>
    </submittedName>
</protein>
<name>A0A6C0KBZ4_9ZZZZ</name>
<dbReference type="AlphaFoldDB" id="A0A6C0KBZ4"/>
<organism evidence="1">
    <name type="scientific">viral metagenome</name>
    <dbReference type="NCBI Taxonomy" id="1070528"/>
    <lineage>
        <taxon>unclassified sequences</taxon>
        <taxon>metagenomes</taxon>
        <taxon>organismal metagenomes</taxon>
    </lineage>
</organism>
<accession>A0A6C0KBZ4</accession>
<proteinExistence type="predicted"/>
<reference evidence="1" key="1">
    <citation type="journal article" date="2020" name="Nature">
        <title>Giant virus diversity and host interactions through global metagenomics.</title>
        <authorList>
            <person name="Schulz F."/>
            <person name="Roux S."/>
            <person name="Paez-Espino D."/>
            <person name="Jungbluth S."/>
            <person name="Walsh D.A."/>
            <person name="Denef V.J."/>
            <person name="McMahon K.D."/>
            <person name="Konstantinidis K.T."/>
            <person name="Eloe-Fadrosh E.A."/>
            <person name="Kyrpides N.C."/>
            <person name="Woyke T."/>
        </authorList>
    </citation>
    <scope>NUCLEOTIDE SEQUENCE</scope>
    <source>
        <strain evidence="1">GVMAG-S-1102113-118</strain>
    </source>
</reference>
<sequence length="448" mass="51005">MRFDVIPFADLDAQLSKSARKTKRVSKPAEGRGYRWADVYPVPPTAKASKFQGCIHLVSKAKTHCEYVMVYRTSYLKGKKRRSQPRTWNARKKKFQGIWDSQFDGWWDGTGMARLRIAANGRITVLSDSVAETGDHLEDSRLVSWNGKMFIQYSDLFSVWETYDVPESTVNPRFKERCVWGGKGNCFSIGMVPVKLTKKGGFKHSGPAKLVCQDKTTPTEKNWAFIEGPKQKEMVFQYSFAPLKFLASTPGPNGPVSCGEIYPKKSTFFARLHKYYGSDVIPHQSVSGIACTTPLVPFDKNYYIGAGHIKVSYKYLKPKSHKPIHKFIREVQARLGMEGVHPNDWSKQSKDIHPGYVYTMFFYTIHRRTYELGKISDAFTPQSKDLGYFNTIVFPMSMQPFVGQKYAISMGIADTDTAILTASKRELRKLMIHSNTSAPSNFNFYLRD</sequence>
<dbReference type="EMBL" id="MN740839">
    <property type="protein sequence ID" value="QHU14320.1"/>
    <property type="molecule type" value="Genomic_DNA"/>
</dbReference>